<dbReference type="Proteomes" id="UP000010866">
    <property type="component" value="Chromosome"/>
</dbReference>
<evidence type="ECO:0000313" key="2">
    <source>
        <dbReference type="EMBL" id="AGB48776.1"/>
    </source>
</evidence>
<keyword evidence="1" id="KW-0472">Membrane</keyword>
<dbReference type="AlphaFoldDB" id="L0KUJ6"/>
<sequence precursor="true">MQLFQSYTFTWWQIGIFKLALLSIGVAIGAYWNEFFIGYLIALIVIAVITSAYIAYISLKQTDRNS</sequence>
<gene>
    <name evidence="2" type="ordered locus">Metho_0509</name>
</gene>
<keyword evidence="3" id="KW-1185">Reference proteome</keyword>
<reference evidence="3" key="1">
    <citation type="submission" date="2012-02" db="EMBL/GenBank/DDBJ databases">
        <title>Complete sequence of chromosome of Methanomethylovorans hollandica DSM 15978.</title>
        <authorList>
            <person name="Lucas S."/>
            <person name="Copeland A."/>
            <person name="Lapidus A."/>
            <person name="Glavina del Rio T."/>
            <person name="Dalin E."/>
            <person name="Tice H."/>
            <person name="Bruce D."/>
            <person name="Goodwin L."/>
            <person name="Pitluck S."/>
            <person name="Peters L."/>
            <person name="Mikhailova N."/>
            <person name="Held B."/>
            <person name="Kyrpides N."/>
            <person name="Mavromatis K."/>
            <person name="Ivanova N."/>
            <person name="Brettin T."/>
            <person name="Detter J.C."/>
            <person name="Han C."/>
            <person name="Larimer F."/>
            <person name="Land M."/>
            <person name="Hauser L."/>
            <person name="Markowitz V."/>
            <person name="Cheng J.-F."/>
            <person name="Hugenholtz P."/>
            <person name="Woyke T."/>
            <person name="Wu D."/>
            <person name="Spring S."/>
            <person name="Schroeder M."/>
            <person name="Brambilla E."/>
            <person name="Klenk H.-P."/>
            <person name="Eisen J.A."/>
        </authorList>
    </citation>
    <scope>NUCLEOTIDE SEQUENCE [LARGE SCALE GENOMIC DNA]</scope>
    <source>
        <strain evidence="3">DSM 15978 / NBRC 107637 / DMS1</strain>
    </source>
</reference>
<evidence type="ECO:0000256" key="1">
    <source>
        <dbReference type="SAM" id="Phobius"/>
    </source>
</evidence>
<accession>L0KUJ6</accession>
<proteinExistence type="predicted"/>
<keyword evidence="1" id="KW-0812">Transmembrane</keyword>
<dbReference type="KEGG" id="mhz:Metho_0509"/>
<feature type="transmembrane region" description="Helical" evidence="1">
    <location>
        <begin position="38"/>
        <end position="59"/>
    </location>
</feature>
<name>L0KUJ6_METHD</name>
<dbReference type="GeneID" id="14407615"/>
<organism evidence="2 3">
    <name type="scientific">Methanomethylovorans hollandica (strain DSM 15978 / NBRC 107637 / DMS1)</name>
    <dbReference type="NCBI Taxonomy" id="867904"/>
    <lineage>
        <taxon>Archaea</taxon>
        <taxon>Methanobacteriati</taxon>
        <taxon>Methanobacteriota</taxon>
        <taxon>Stenosarchaea group</taxon>
        <taxon>Methanomicrobia</taxon>
        <taxon>Methanosarcinales</taxon>
        <taxon>Methanosarcinaceae</taxon>
        <taxon>Methanomethylovorans</taxon>
    </lineage>
</organism>
<dbReference type="RefSeq" id="WP_015323945.1">
    <property type="nucleotide sequence ID" value="NC_019977.1"/>
</dbReference>
<dbReference type="EMBL" id="CP003362">
    <property type="protein sequence ID" value="AGB48776.1"/>
    <property type="molecule type" value="Genomic_DNA"/>
</dbReference>
<dbReference type="STRING" id="867904.Metho_0509"/>
<feature type="transmembrane region" description="Helical" evidence="1">
    <location>
        <begin position="12"/>
        <end position="32"/>
    </location>
</feature>
<evidence type="ECO:0000313" key="3">
    <source>
        <dbReference type="Proteomes" id="UP000010866"/>
    </source>
</evidence>
<dbReference type="HOGENOM" id="CLU_2820861_0_0_2"/>
<keyword evidence="1" id="KW-1133">Transmembrane helix</keyword>
<protein>
    <submittedName>
        <fullName evidence="2">Uncharacterized protein</fullName>
    </submittedName>
</protein>